<feature type="region of interest" description="Disordered" evidence="1">
    <location>
        <begin position="770"/>
        <end position="798"/>
    </location>
</feature>
<dbReference type="InterPro" id="IPR001680">
    <property type="entry name" value="WD40_rpt"/>
</dbReference>
<feature type="region of interest" description="Disordered" evidence="1">
    <location>
        <begin position="1084"/>
        <end position="1139"/>
    </location>
</feature>
<feature type="region of interest" description="Disordered" evidence="1">
    <location>
        <begin position="1151"/>
        <end position="1183"/>
    </location>
</feature>
<feature type="compositionally biased region" description="Pro residues" evidence="1">
    <location>
        <begin position="43"/>
        <end position="58"/>
    </location>
</feature>
<feature type="region of interest" description="Disordered" evidence="1">
    <location>
        <begin position="862"/>
        <end position="884"/>
    </location>
</feature>
<feature type="compositionally biased region" description="Pro residues" evidence="1">
    <location>
        <begin position="1100"/>
        <end position="1109"/>
    </location>
</feature>
<dbReference type="OrthoDB" id="430384at2759"/>
<dbReference type="PANTHER" id="PTHR44499">
    <property type="entry name" value="JOUBERIN"/>
    <property type="match status" value="1"/>
</dbReference>
<dbReference type="GO" id="GO:0044458">
    <property type="term" value="P:motile cilium assembly"/>
    <property type="evidence" value="ECO:0007669"/>
    <property type="project" value="TreeGrafter"/>
</dbReference>
<dbReference type="SMART" id="SM00320">
    <property type="entry name" value="WD40"/>
    <property type="match status" value="5"/>
</dbReference>
<feature type="compositionally biased region" description="Low complexity" evidence="1">
    <location>
        <begin position="59"/>
        <end position="70"/>
    </location>
</feature>
<dbReference type="Pfam" id="PF00400">
    <property type="entry name" value="WD40"/>
    <property type="match status" value="1"/>
</dbReference>
<dbReference type="InterPro" id="IPR052803">
    <property type="entry name" value="Cilium-Associated_Jouberin"/>
</dbReference>
<dbReference type="SUPFAM" id="SSF50978">
    <property type="entry name" value="WD40 repeat-like"/>
    <property type="match status" value="1"/>
</dbReference>
<feature type="region of interest" description="Disordered" evidence="1">
    <location>
        <begin position="701"/>
        <end position="750"/>
    </location>
</feature>
<dbReference type="EMBL" id="CDMY01000688">
    <property type="protein sequence ID" value="CEM30086.1"/>
    <property type="molecule type" value="Genomic_DNA"/>
</dbReference>
<keyword evidence="3" id="KW-1185">Reference proteome</keyword>
<dbReference type="InterPro" id="IPR036322">
    <property type="entry name" value="WD40_repeat_dom_sf"/>
</dbReference>
<dbReference type="VEuPathDB" id="CryptoDB:Vbra_17987"/>
<evidence type="ECO:0000313" key="2">
    <source>
        <dbReference type="EMBL" id="CEM30086.1"/>
    </source>
</evidence>
<proteinExistence type="predicted"/>
<feature type="region of interest" description="Disordered" evidence="1">
    <location>
        <begin position="299"/>
        <end position="319"/>
    </location>
</feature>
<name>A0A0G4GJG0_VITBC</name>
<evidence type="ECO:0000256" key="1">
    <source>
        <dbReference type="SAM" id="MobiDB-lite"/>
    </source>
</evidence>
<gene>
    <name evidence="2" type="ORF">Vbra_17987</name>
</gene>
<dbReference type="Gene3D" id="2.130.10.10">
    <property type="entry name" value="YVTN repeat-like/Quinoprotein amine dehydrogenase"/>
    <property type="match status" value="2"/>
</dbReference>
<dbReference type="AlphaFoldDB" id="A0A0G4GJG0"/>
<sequence length="1183" mass="128302">MEPQQAPSPAVSYPSPPLAPSPPPLPSHPRPTLAPKGDVTAPQPQPQPQPPLSSPPPLLSSAAGVAGQPAVQPPPPVLPPGGLEALGARLAGYPFFDRMRAKERLQECELPVRVVPPPPPPPVPPPLDLREHVLGVHLMDTDPRNASSSLSYAPPFHLPNLPITGAPFYRLHFIDRTTPNGRYMVKSEASKIAVYDRPLSSFSASGVQKQMLTPHILPYTSAPQRPPRASLVLMEPLAYLMQRQCLLLVEMLAPCKHGYQMDKKASGGASVVRLAWGFLSLPHLHAALQADAELRGQRRAQGGTLVRGDRGGEKDDGKPALRTLRRKLRLTLYRYAYTPPSENAPHLISHPAALSDTSSPGALAGPAAPVAYFEYVWPRKKPAPFTLTLTVDLIPTQLAMEALDITSDTMRYVMESREEPRKLPLPTARAVREGREERAGVEELIPMDEARREAGTLCVVPERLAYELPTAESGCSRLAFHPQGEFLAAAVARRNRFDLRVFRVRDGVLTAVLKGHQALVYDLIWCPLPSSAAPSMREVQPPPDEPMIPPGQFDATTGRSGRSEGATVGLLKNFLRSFRGQPPESYRHGAQQPQAASDDVSPPALSKNAAMLISAGGDGTVNVFEWPPPSTSSLLDTAATSAMVEPDVVLYHPSYVYSAHAIATPPEGRRHVTFPTLTVAVGGYDFGIKLWRVWKSSAADQPQQPSLFTSPAPAPPTTRPLISSPVSPPPPPDSPYHFTPNGQHPHGRMQQERWHCELLLSVPLPDIGSAWDERDMGAGRTRVRPPTPTRGGRDEGNGGIPQVLCVRFAPTRPHHLYASLSNGTLCMWALHFYQGEPLQLTLIRSFLHLDLVGTPLHHFQLAPTPPPQMSSSAPLSPTPRSPPAAASLDQCVLLNTKDNLVRMARLHHASLHIDQILAGSQCTTHPIRSVLSPDGRLVASGCESGRLVLWEVASGQMKSDQPRVRAPAPVMAVAWSPTHHILACAAYGRAAGDAPILVFYGVTPREGEQPVATAGVRLSVSPRMMMARPHVPPIGLPLAPLQGEETLTDWATRWIEGTQGGRLVDRPTKQRMKAQILEDLIDTRLSRPPPPAMLSVSRAPPTPLPPPAIPVRRPASANLAREREPPRFGGGDDEQQEFESTLRHLEEHVVGEGGFGGGVREVRPAPAQRAAVTEDQVMDFDDD</sequence>
<reference evidence="2 3" key="1">
    <citation type="submission" date="2014-11" db="EMBL/GenBank/DDBJ databases">
        <authorList>
            <person name="Zhu J."/>
            <person name="Qi W."/>
            <person name="Song R."/>
        </authorList>
    </citation>
    <scope>NUCLEOTIDE SEQUENCE [LARGE SCALE GENOMIC DNA]</scope>
</reference>
<organism evidence="2 3">
    <name type="scientific">Vitrella brassicaformis (strain CCMP3155)</name>
    <dbReference type="NCBI Taxonomy" id="1169540"/>
    <lineage>
        <taxon>Eukaryota</taxon>
        <taxon>Sar</taxon>
        <taxon>Alveolata</taxon>
        <taxon>Colpodellida</taxon>
        <taxon>Vitrellaceae</taxon>
        <taxon>Vitrella</taxon>
    </lineage>
</organism>
<dbReference type="InterPro" id="IPR015943">
    <property type="entry name" value="WD40/YVTN_repeat-like_dom_sf"/>
</dbReference>
<feature type="compositionally biased region" description="Pro residues" evidence="1">
    <location>
        <begin position="14"/>
        <end position="29"/>
    </location>
</feature>
<dbReference type="Proteomes" id="UP000041254">
    <property type="component" value="Unassembled WGS sequence"/>
</dbReference>
<dbReference type="GO" id="GO:0036064">
    <property type="term" value="C:ciliary basal body"/>
    <property type="evidence" value="ECO:0007669"/>
    <property type="project" value="TreeGrafter"/>
</dbReference>
<accession>A0A0G4GJG0</accession>
<evidence type="ECO:0000313" key="3">
    <source>
        <dbReference type="Proteomes" id="UP000041254"/>
    </source>
</evidence>
<dbReference type="InParanoid" id="A0A0G4GJG0"/>
<dbReference type="PANTHER" id="PTHR44499:SF1">
    <property type="entry name" value="JOUBERIN"/>
    <property type="match status" value="1"/>
</dbReference>
<feature type="region of interest" description="Disordered" evidence="1">
    <location>
        <begin position="582"/>
        <end position="603"/>
    </location>
</feature>
<feature type="region of interest" description="Disordered" evidence="1">
    <location>
        <begin position="1"/>
        <end position="79"/>
    </location>
</feature>
<feature type="compositionally biased region" description="Basic and acidic residues" evidence="1">
    <location>
        <begin position="307"/>
        <end position="319"/>
    </location>
</feature>
<dbReference type="STRING" id="1169540.A0A0G4GJG0"/>
<protein>
    <submittedName>
        <fullName evidence="2">Uncharacterized protein</fullName>
    </submittedName>
</protein>